<dbReference type="PRINTS" id="PR00704">
    <property type="entry name" value="CALPAIN"/>
</dbReference>
<accession>A0ABR2IJN2</accession>
<proteinExistence type="inferred from homology"/>
<dbReference type="PANTHER" id="PTHR10183">
    <property type="entry name" value="CALPAIN"/>
    <property type="match status" value="1"/>
</dbReference>
<dbReference type="PANTHER" id="PTHR10183:SF379">
    <property type="entry name" value="CALPAIN-5"/>
    <property type="match status" value="1"/>
</dbReference>
<dbReference type="SMART" id="SM00230">
    <property type="entry name" value="CysPc"/>
    <property type="match status" value="1"/>
</dbReference>
<evidence type="ECO:0000256" key="2">
    <source>
        <dbReference type="ARBA" id="ARBA00022670"/>
    </source>
</evidence>
<evidence type="ECO:0000256" key="5">
    <source>
        <dbReference type="PROSITE-ProRule" id="PRU00239"/>
    </source>
</evidence>
<dbReference type="Proteomes" id="UP001470230">
    <property type="component" value="Unassembled WGS sequence"/>
</dbReference>
<protein>
    <recommendedName>
        <fullName evidence="7">Calpain catalytic domain-containing protein</fullName>
    </recommendedName>
</protein>
<comment type="caution">
    <text evidence="8">The sequence shown here is derived from an EMBL/GenBank/DDBJ whole genome shotgun (WGS) entry which is preliminary data.</text>
</comment>
<dbReference type="Pfam" id="PF00648">
    <property type="entry name" value="Peptidase_C2"/>
    <property type="match status" value="1"/>
</dbReference>
<feature type="compositionally biased region" description="Acidic residues" evidence="6">
    <location>
        <begin position="589"/>
        <end position="600"/>
    </location>
</feature>
<keyword evidence="3 5" id="KW-0378">Hydrolase</keyword>
<dbReference type="PROSITE" id="PS50203">
    <property type="entry name" value="CALPAIN_CAT"/>
    <property type="match status" value="1"/>
</dbReference>
<name>A0ABR2IJN2_9EUKA</name>
<dbReference type="InterPro" id="IPR022684">
    <property type="entry name" value="Calpain_cysteine_protease"/>
</dbReference>
<evidence type="ECO:0000256" key="1">
    <source>
        <dbReference type="ARBA" id="ARBA00007623"/>
    </source>
</evidence>
<sequence length="880" mass="103465">MSDEKRTINLLRTLINSGDVIENFEEIIEECKRNNTKYTDLEFYPQKPILKEDKDILRNHEWRRIEDQYSKNLFENISPNSVLQGKLADCYLIVSFIYASHDKKFVECLFHPKSSLEYGCVLIYFYFLGERIPVIVDTQIPYRDLYSTEPLFSHPRSNTDSCWFVLVEKAFAKACGGYYYIETGQIHFGIRTLFDQFPKAFAKIEDIIPESTLKSKKIDIYNEIFKELVKLKRKNAMIGTSVSMLFLPDFTPKKLQKSTGLIPEHAYQILDIRESEKKRFLKIRNPWGKFEWKGAYSNNSKFWTNQLKKELNYSKCRDGSFWMQYEDFLTYFKSIYYSLPGEKDWKKYNVYGKIEGYLDGRSPCSGSRNVGCIPQWSIKFTKKTVVRLSYDVSGPPSFHGLYICKNHGRKVDSLDNNIEIMRTTTNSTVNGIEYTITDFSEPFTFFLNRIDIEDEPCYYRILIESPDKNFSIKKFNDDFLREKWNSASYQGMFTSPKEDQWDPFGSLPLTTCRQFYLRFPEMKDDDQTEVRIQFFKNKTTGPLFLILAKKAQKIDYALKSMKYFHFTVNGISDYEEFSIPIDARKDESPNEQEEEEEEEETHNNRQWSICVYRMEEEDVSQFKFVVWCKEKFEFGLLPEPDPFKNCGYTVSGKLFPGKEDGASPYEESCIEMRQWCLVFKKSPTIIFVDFSQKNSSSIHSVYLERRNRAGDKIDRFFEGTVHFDFDIQWNCCHDRATWNIVDVSRPYALCVTRESAETESEFVVDIFGDNEFEMYEIEGDKIGNLASKFKQKKSEVPPIKQIEFKEVKLIEQPENFKPMKTVRKSQNYSNLSENQKIKQNLQEGATNLDLAETILQTEEIDIGLEIKSKKVPVSRCCFLI</sequence>
<feature type="region of interest" description="Disordered" evidence="6">
    <location>
        <begin position="583"/>
        <end position="602"/>
    </location>
</feature>
<feature type="active site" evidence="5">
    <location>
        <position position="285"/>
    </location>
</feature>
<keyword evidence="4 5" id="KW-0788">Thiol protease</keyword>
<dbReference type="InterPro" id="IPR038765">
    <property type="entry name" value="Papain-like_cys_pep_sf"/>
</dbReference>
<evidence type="ECO:0000313" key="9">
    <source>
        <dbReference type="Proteomes" id="UP001470230"/>
    </source>
</evidence>
<dbReference type="EMBL" id="JAPFFF010000017">
    <property type="protein sequence ID" value="KAK8863882.1"/>
    <property type="molecule type" value="Genomic_DNA"/>
</dbReference>
<gene>
    <name evidence="8" type="ORF">M9Y10_011573</name>
</gene>
<evidence type="ECO:0000256" key="4">
    <source>
        <dbReference type="ARBA" id="ARBA00022807"/>
    </source>
</evidence>
<feature type="active site" evidence="5">
    <location>
        <position position="90"/>
    </location>
</feature>
<organism evidence="8 9">
    <name type="scientific">Tritrichomonas musculus</name>
    <dbReference type="NCBI Taxonomy" id="1915356"/>
    <lineage>
        <taxon>Eukaryota</taxon>
        <taxon>Metamonada</taxon>
        <taxon>Parabasalia</taxon>
        <taxon>Tritrichomonadida</taxon>
        <taxon>Tritrichomonadidae</taxon>
        <taxon>Tritrichomonas</taxon>
    </lineage>
</organism>
<dbReference type="SUPFAM" id="SSF54001">
    <property type="entry name" value="Cysteine proteinases"/>
    <property type="match status" value="1"/>
</dbReference>
<evidence type="ECO:0000313" key="8">
    <source>
        <dbReference type="EMBL" id="KAK8863882.1"/>
    </source>
</evidence>
<feature type="active site" evidence="5">
    <location>
        <position position="265"/>
    </location>
</feature>
<dbReference type="InterPro" id="IPR001300">
    <property type="entry name" value="Peptidase_C2_calpain_cat"/>
</dbReference>
<feature type="domain" description="Calpain catalytic" evidence="7">
    <location>
        <begin position="37"/>
        <end position="337"/>
    </location>
</feature>
<evidence type="ECO:0000259" key="7">
    <source>
        <dbReference type="PROSITE" id="PS50203"/>
    </source>
</evidence>
<keyword evidence="2 5" id="KW-0645">Protease</keyword>
<keyword evidence="9" id="KW-1185">Reference proteome</keyword>
<comment type="similarity">
    <text evidence="1">Belongs to the peptidase C2 family.</text>
</comment>
<evidence type="ECO:0000256" key="6">
    <source>
        <dbReference type="SAM" id="MobiDB-lite"/>
    </source>
</evidence>
<evidence type="ECO:0000256" key="3">
    <source>
        <dbReference type="ARBA" id="ARBA00022801"/>
    </source>
</evidence>
<dbReference type="Gene3D" id="3.90.70.10">
    <property type="entry name" value="Cysteine proteinases"/>
    <property type="match status" value="1"/>
</dbReference>
<reference evidence="8 9" key="1">
    <citation type="submission" date="2024-04" db="EMBL/GenBank/DDBJ databases">
        <title>Tritrichomonas musculus Genome.</title>
        <authorList>
            <person name="Alves-Ferreira E."/>
            <person name="Grigg M."/>
            <person name="Lorenzi H."/>
            <person name="Galac M."/>
        </authorList>
    </citation>
    <scope>NUCLEOTIDE SEQUENCE [LARGE SCALE GENOMIC DNA]</scope>
    <source>
        <strain evidence="8 9">EAF2021</strain>
    </source>
</reference>